<comment type="caution">
    <text evidence="2">The sequence shown here is derived from an EMBL/GenBank/DDBJ whole genome shotgun (WGS) entry which is preliminary data.</text>
</comment>
<dbReference type="Proteomes" id="UP001589870">
    <property type="component" value="Unassembled WGS sequence"/>
</dbReference>
<organism evidence="2 3">
    <name type="scientific">Sphaerimonospora cavernae</name>
    <dbReference type="NCBI Taxonomy" id="1740611"/>
    <lineage>
        <taxon>Bacteria</taxon>
        <taxon>Bacillati</taxon>
        <taxon>Actinomycetota</taxon>
        <taxon>Actinomycetes</taxon>
        <taxon>Streptosporangiales</taxon>
        <taxon>Streptosporangiaceae</taxon>
        <taxon>Sphaerimonospora</taxon>
    </lineage>
</organism>
<dbReference type="RefSeq" id="WP_394302973.1">
    <property type="nucleotide sequence ID" value="NZ_JBHMQT010000044.1"/>
</dbReference>
<proteinExistence type="predicted"/>
<gene>
    <name evidence="2" type="ORF">ACFHYQ_21810</name>
</gene>
<dbReference type="EMBL" id="JBHMQT010000044">
    <property type="protein sequence ID" value="MFC0864934.1"/>
    <property type="molecule type" value="Genomic_DNA"/>
</dbReference>
<evidence type="ECO:0000313" key="3">
    <source>
        <dbReference type="Proteomes" id="UP001589870"/>
    </source>
</evidence>
<accession>A0ABV6U9V2</accession>
<dbReference type="Pfam" id="PF01928">
    <property type="entry name" value="CYTH"/>
    <property type="match status" value="1"/>
</dbReference>
<dbReference type="PROSITE" id="PS51707">
    <property type="entry name" value="CYTH"/>
    <property type="match status" value="1"/>
</dbReference>
<evidence type="ECO:0000259" key="1">
    <source>
        <dbReference type="PROSITE" id="PS51707"/>
    </source>
</evidence>
<evidence type="ECO:0000313" key="2">
    <source>
        <dbReference type="EMBL" id="MFC0864934.1"/>
    </source>
</evidence>
<dbReference type="InterPro" id="IPR008173">
    <property type="entry name" value="Adenylyl_cyclase_CyaB"/>
</dbReference>
<reference evidence="2 3" key="1">
    <citation type="submission" date="2024-09" db="EMBL/GenBank/DDBJ databases">
        <authorList>
            <person name="Sun Q."/>
            <person name="Mori K."/>
        </authorList>
    </citation>
    <scope>NUCLEOTIDE SEQUENCE [LARGE SCALE GENOMIC DNA]</scope>
    <source>
        <strain evidence="2 3">TBRC 1851</strain>
    </source>
</reference>
<protein>
    <submittedName>
        <fullName evidence="2">Class IV adenylate cyclase</fullName>
    </submittedName>
</protein>
<dbReference type="InterPro" id="IPR033469">
    <property type="entry name" value="CYTH-like_dom_sf"/>
</dbReference>
<feature type="domain" description="CYTH" evidence="1">
    <location>
        <begin position="2"/>
        <end position="169"/>
    </location>
</feature>
<keyword evidence="3" id="KW-1185">Reference proteome</keyword>
<dbReference type="InterPro" id="IPR023577">
    <property type="entry name" value="CYTH_domain"/>
</dbReference>
<name>A0ABV6U9V2_9ACTN</name>
<dbReference type="CDD" id="cd07890">
    <property type="entry name" value="CYTH-like_AC_IV-like"/>
    <property type="match status" value="1"/>
</dbReference>
<dbReference type="Gene3D" id="2.40.320.10">
    <property type="entry name" value="Hypothetical Protein Pfu-838710-001"/>
    <property type="match status" value="1"/>
</dbReference>
<dbReference type="SUPFAM" id="SSF55154">
    <property type="entry name" value="CYTH-like phosphatases"/>
    <property type="match status" value="1"/>
</dbReference>
<sequence>MKHEYEAKFLNADVTDLQARLTALGAAQSSPRTLLTRKIFENDVLDNGQWIRLRDEGGRSTLTLKQVTDATTIDGTTEIETEVADIHAMADILRGIGLREVRYQENYREEWRLGDVVFDFDTWPGLSTFLEIEGPDEASVREAAALLGLDYAEARFGSVDEIYKSEAGRDILAEPTLLFAER</sequence>